<evidence type="ECO:0000256" key="1">
    <source>
        <dbReference type="SAM" id="Phobius"/>
    </source>
</evidence>
<dbReference type="AlphaFoldDB" id="A0A381ZJZ3"/>
<reference evidence="3" key="1">
    <citation type="submission" date="2018-05" db="EMBL/GenBank/DDBJ databases">
        <authorList>
            <person name="Lanie J.A."/>
            <person name="Ng W.-L."/>
            <person name="Kazmierczak K.M."/>
            <person name="Andrzejewski T.M."/>
            <person name="Davidsen T.M."/>
            <person name="Wayne K.J."/>
            <person name="Tettelin H."/>
            <person name="Glass J.I."/>
            <person name="Rusch D."/>
            <person name="Podicherti R."/>
            <person name="Tsui H.-C.T."/>
            <person name="Winkler M.E."/>
        </authorList>
    </citation>
    <scope>NUCLEOTIDE SEQUENCE</scope>
</reference>
<protein>
    <recommendedName>
        <fullName evidence="2">Glycosyltransferase 2-like domain-containing protein</fullName>
    </recommendedName>
</protein>
<dbReference type="PANTHER" id="PTHR48090:SF7">
    <property type="entry name" value="RFBJ PROTEIN"/>
    <property type="match status" value="1"/>
</dbReference>
<dbReference type="InterPro" id="IPR001173">
    <property type="entry name" value="Glyco_trans_2-like"/>
</dbReference>
<sequence>MGILYVLAAISFILLFFINIAWLGINLYSTIIGEIELLVQGTNPIENIYYSLYLKWILLIDGLWLSAALLFMATRKNFKTDTKLHYLNYKPILDPRICVILPAYNEALAIEDVVKNFQKNKFVKHVVVIDNHSSDGTADIAEKCGAKVIRKDRNMGFGHSYVLGLKDGLKTDANIIVTLESDNSYNSYDIAKMLPYLDNCDMAIGTRQNQVLTQKGNQNSFLHVWGNFFLAKLVQIKYFSLLHTGVVNLTDVGCSFRFFRAEALEKIVDDLTYSGTDRVKAGIGVAIHLTMLGIQKDLRIIEIPITFNKRSGKSKIGSNRSIRGIKIGLIFLWLILKT</sequence>
<feature type="transmembrane region" description="Helical" evidence="1">
    <location>
        <begin position="7"/>
        <end position="28"/>
    </location>
</feature>
<dbReference type="SUPFAM" id="SSF53448">
    <property type="entry name" value="Nucleotide-diphospho-sugar transferases"/>
    <property type="match status" value="1"/>
</dbReference>
<dbReference type="CDD" id="cd04179">
    <property type="entry name" value="DPM_DPG-synthase_like"/>
    <property type="match status" value="1"/>
</dbReference>
<dbReference type="PANTHER" id="PTHR48090">
    <property type="entry name" value="UNDECAPRENYL-PHOSPHATE 4-DEOXY-4-FORMAMIDO-L-ARABINOSE TRANSFERASE-RELATED"/>
    <property type="match status" value="1"/>
</dbReference>
<dbReference type="Gene3D" id="3.90.550.10">
    <property type="entry name" value="Spore Coat Polysaccharide Biosynthesis Protein SpsA, Chain A"/>
    <property type="match status" value="1"/>
</dbReference>
<name>A0A381ZJZ3_9ZZZZ</name>
<keyword evidence="1" id="KW-0472">Membrane</keyword>
<feature type="transmembrane region" description="Helical" evidence="1">
    <location>
        <begin position="48"/>
        <end position="73"/>
    </location>
</feature>
<organism evidence="3">
    <name type="scientific">marine metagenome</name>
    <dbReference type="NCBI Taxonomy" id="408172"/>
    <lineage>
        <taxon>unclassified sequences</taxon>
        <taxon>metagenomes</taxon>
        <taxon>ecological metagenomes</taxon>
    </lineage>
</organism>
<feature type="domain" description="Glycosyltransferase 2-like" evidence="2">
    <location>
        <begin position="98"/>
        <end position="267"/>
    </location>
</feature>
<keyword evidence="1" id="KW-0812">Transmembrane</keyword>
<dbReference type="Pfam" id="PF00535">
    <property type="entry name" value="Glycos_transf_2"/>
    <property type="match status" value="1"/>
</dbReference>
<dbReference type="InterPro" id="IPR029044">
    <property type="entry name" value="Nucleotide-diphossugar_trans"/>
</dbReference>
<gene>
    <name evidence="3" type="ORF">METZ01_LOCUS142414</name>
</gene>
<accession>A0A381ZJZ3</accession>
<evidence type="ECO:0000313" key="3">
    <source>
        <dbReference type="EMBL" id="SVA89560.1"/>
    </source>
</evidence>
<dbReference type="EMBL" id="UINC01021624">
    <property type="protein sequence ID" value="SVA89560.1"/>
    <property type="molecule type" value="Genomic_DNA"/>
</dbReference>
<keyword evidence="1" id="KW-1133">Transmembrane helix</keyword>
<evidence type="ECO:0000259" key="2">
    <source>
        <dbReference type="Pfam" id="PF00535"/>
    </source>
</evidence>
<dbReference type="InterPro" id="IPR050256">
    <property type="entry name" value="Glycosyltransferase_2"/>
</dbReference>
<proteinExistence type="predicted"/>